<accession>A0AAE0HX72</accession>
<proteinExistence type="predicted"/>
<protein>
    <submittedName>
        <fullName evidence="1">Uncharacterized protein</fullName>
    </submittedName>
</protein>
<gene>
    <name evidence="1" type="ORF">B0H66DRAFT_535434</name>
</gene>
<name>A0AAE0HX72_9PEZI</name>
<reference evidence="1" key="2">
    <citation type="submission" date="2023-06" db="EMBL/GenBank/DDBJ databases">
        <authorList>
            <consortium name="Lawrence Berkeley National Laboratory"/>
            <person name="Haridas S."/>
            <person name="Hensen N."/>
            <person name="Bonometti L."/>
            <person name="Westerberg I."/>
            <person name="Brannstrom I.O."/>
            <person name="Guillou S."/>
            <person name="Cros-Aarteil S."/>
            <person name="Calhoun S."/>
            <person name="Kuo A."/>
            <person name="Mondo S."/>
            <person name="Pangilinan J."/>
            <person name="Riley R."/>
            <person name="Labutti K."/>
            <person name="Andreopoulos B."/>
            <person name="Lipzen A."/>
            <person name="Chen C."/>
            <person name="Yanf M."/>
            <person name="Daum C."/>
            <person name="Ng V."/>
            <person name="Clum A."/>
            <person name="Steindorff A."/>
            <person name="Ohm R."/>
            <person name="Martin F."/>
            <person name="Silar P."/>
            <person name="Natvig D."/>
            <person name="Lalanne C."/>
            <person name="Gautier V."/>
            <person name="Ament-Velasquez S.L."/>
            <person name="Kruys A."/>
            <person name="Hutchinson M.I."/>
            <person name="Powell A.J."/>
            <person name="Barry K."/>
            <person name="Miller A.N."/>
            <person name="Grigoriev I.V."/>
            <person name="Debuchy R."/>
            <person name="Gladieux P."/>
            <person name="Thoren M.H."/>
            <person name="Johannesson H."/>
        </authorList>
    </citation>
    <scope>NUCLEOTIDE SEQUENCE</scope>
    <source>
        <strain evidence="1">CBS 118394</strain>
    </source>
</reference>
<evidence type="ECO:0000313" key="1">
    <source>
        <dbReference type="EMBL" id="KAK3314520.1"/>
    </source>
</evidence>
<comment type="caution">
    <text evidence="1">The sequence shown here is derived from an EMBL/GenBank/DDBJ whole genome shotgun (WGS) entry which is preliminary data.</text>
</comment>
<dbReference type="Proteomes" id="UP001283341">
    <property type="component" value="Unassembled WGS sequence"/>
</dbReference>
<reference evidence="1" key="1">
    <citation type="journal article" date="2023" name="Mol. Phylogenet. Evol.">
        <title>Genome-scale phylogeny and comparative genomics of the fungal order Sordariales.</title>
        <authorList>
            <person name="Hensen N."/>
            <person name="Bonometti L."/>
            <person name="Westerberg I."/>
            <person name="Brannstrom I.O."/>
            <person name="Guillou S."/>
            <person name="Cros-Aarteil S."/>
            <person name="Calhoun S."/>
            <person name="Haridas S."/>
            <person name="Kuo A."/>
            <person name="Mondo S."/>
            <person name="Pangilinan J."/>
            <person name="Riley R."/>
            <person name="LaButti K."/>
            <person name="Andreopoulos B."/>
            <person name="Lipzen A."/>
            <person name="Chen C."/>
            <person name="Yan M."/>
            <person name="Daum C."/>
            <person name="Ng V."/>
            <person name="Clum A."/>
            <person name="Steindorff A."/>
            <person name="Ohm R.A."/>
            <person name="Martin F."/>
            <person name="Silar P."/>
            <person name="Natvig D.O."/>
            <person name="Lalanne C."/>
            <person name="Gautier V."/>
            <person name="Ament-Velasquez S.L."/>
            <person name="Kruys A."/>
            <person name="Hutchinson M.I."/>
            <person name="Powell A.J."/>
            <person name="Barry K."/>
            <person name="Miller A.N."/>
            <person name="Grigoriev I.V."/>
            <person name="Debuchy R."/>
            <person name="Gladieux P."/>
            <person name="Hiltunen Thoren M."/>
            <person name="Johannesson H."/>
        </authorList>
    </citation>
    <scope>NUCLEOTIDE SEQUENCE</scope>
    <source>
        <strain evidence="1">CBS 118394</strain>
    </source>
</reference>
<dbReference type="EMBL" id="JAUEDM010000006">
    <property type="protein sequence ID" value="KAK3314520.1"/>
    <property type="molecule type" value="Genomic_DNA"/>
</dbReference>
<evidence type="ECO:0000313" key="2">
    <source>
        <dbReference type="Proteomes" id="UP001283341"/>
    </source>
</evidence>
<dbReference type="AlphaFoldDB" id="A0AAE0HX72"/>
<keyword evidence="2" id="KW-1185">Reference proteome</keyword>
<organism evidence="1 2">
    <name type="scientific">Apodospora peruviana</name>
    <dbReference type="NCBI Taxonomy" id="516989"/>
    <lineage>
        <taxon>Eukaryota</taxon>
        <taxon>Fungi</taxon>
        <taxon>Dikarya</taxon>
        <taxon>Ascomycota</taxon>
        <taxon>Pezizomycotina</taxon>
        <taxon>Sordariomycetes</taxon>
        <taxon>Sordariomycetidae</taxon>
        <taxon>Sordariales</taxon>
        <taxon>Lasiosphaeriaceae</taxon>
        <taxon>Apodospora</taxon>
    </lineage>
</organism>
<sequence length="110" mass="11919">MAINLAQAANDQSTVASQIALLLFCADIMQGSNNMVTIYSHTSEPALIVVVVNQSTSASCEILLSRGAADNLVPSIVRQLFEQIWIILGMSPVATRRRLGRWLQAPPSPR</sequence>